<keyword evidence="7" id="KW-1185">Reference proteome</keyword>
<evidence type="ECO:0000256" key="4">
    <source>
        <dbReference type="RuleBase" id="RU003682"/>
    </source>
</evidence>
<keyword evidence="3 4" id="KW-0408">Iron</keyword>
<dbReference type="FunFam" id="2.60.120.330:FF:000079">
    <property type="entry name" value="Protein SRG1"/>
    <property type="match status" value="1"/>
</dbReference>
<keyword evidence="2 4" id="KW-0479">Metal-binding</keyword>
<dbReference type="InterPro" id="IPR005123">
    <property type="entry name" value="Oxoglu/Fe-dep_dioxygenase_dom"/>
</dbReference>
<feature type="domain" description="Fe2OG dioxygenase" evidence="5">
    <location>
        <begin position="176"/>
        <end position="278"/>
    </location>
</feature>
<dbReference type="Gene3D" id="2.60.120.330">
    <property type="entry name" value="B-lactam Antibiotic, Isopenicillin N Synthase, Chain"/>
    <property type="match status" value="1"/>
</dbReference>
<sequence length="335" mass="37477">MEKCGEAGFNDLPMAIDVAKLRLGFETHEGRAQELAKLAAVAKEWGMFLVTNHGIPEPVLRGVKDVVKSFFQLSLEEKKASLGSYMSKENKEDGRNFLKAEDQPLIRVDRLTMKVAPKEETDQGLAVWPRTPANFRQVMESYAEEARKLCGELLCALAEALTLERDVFLQKFEPSKESEVKVKVNYYPACPRPEQVLGLPAHSDGSGLTLLMQFDSVAGLQVLKDMKWTTVSWPPDTLLLNFGDLLEIMSNGRLKSSWHRVMPPVGTDRTSIALFYNPPPYVEIEPVPIGDEDKSSIEEEYKKVVVGEYLHHLYSSRSLATSTTAIKQAITFAKA</sequence>
<dbReference type="SUPFAM" id="SSF51197">
    <property type="entry name" value="Clavaminate synthase-like"/>
    <property type="match status" value="1"/>
</dbReference>
<accession>A0AA88W1J2</accession>
<evidence type="ECO:0000256" key="3">
    <source>
        <dbReference type="ARBA" id="ARBA00023004"/>
    </source>
</evidence>
<dbReference type="EMBL" id="JAVXUP010000874">
    <property type="protein sequence ID" value="KAK3019446.1"/>
    <property type="molecule type" value="Genomic_DNA"/>
</dbReference>
<protein>
    <recommendedName>
        <fullName evidence="5">Fe2OG dioxygenase domain-containing protein</fullName>
    </recommendedName>
</protein>
<gene>
    <name evidence="6" type="ORF">RJ639_004897</name>
</gene>
<organism evidence="6 7">
    <name type="scientific">Escallonia herrerae</name>
    <dbReference type="NCBI Taxonomy" id="1293975"/>
    <lineage>
        <taxon>Eukaryota</taxon>
        <taxon>Viridiplantae</taxon>
        <taxon>Streptophyta</taxon>
        <taxon>Embryophyta</taxon>
        <taxon>Tracheophyta</taxon>
        <taxon>Spermatophyta</taxon>
        <taxon>Magnoliopsida</taxon>
        <taxon>eudicotyledons</taxon>
        <taxon>Gunneridae</taxon>
        <taxon>Pentapetalae</taxon>
        <taxon>asterids</taxon>
        <taxon>campanulids</taxon>
        <taxon>Escalloniales</taxon>
        <taxon>Escalloniaceae</taxon>
        <taxon>Escallonia</taxon>
    </lineage>
</organism>
<keyword evidence="4" id="KW-0560">Oxidoreductase</keyword>
<dbReference type="InterPro" id="IPR026992">
    <property type="entry name" value="DIOX_N"/>
</dbReference>
<dbReference type="Proteomes" id="UP001188597">
    <property type="component" value="Unassembled WGS sequence"/>
</dbReference>
<evidence type="ECO:0000256" key="1">
    <source>
        <dbReference type="ARBA" id="ARBA00008056"/>
    </source>
</evidence>
<evidence type="ECO:0000256" key="2">
    <source>
        <dbReference type="ARBA" id="ARBA00022723"/>
    </source>
</evidence>
<dbReference type="Pfam" id="PF14226">
    <property type="entry name" value="DIOX_N"/>
    <property type="match status" value="1"/>
</dbReference>
<evidence type="ECO:0000313" key="7">
    <source>
        <dbReference type="Proteomes" id="UP001188597"/>
    </source>
</evidence>
<dbReference type="Pfam" id="PF03171">
    <property type="entry name" value="2OG-FeII_Oxy"/>
    <property type="match status" value="1"/>
</dbReference>
<dbReference type="InterPro" id="IPR027443">
    <property type="entry name" value="IPNS-like_sf"/>
</dbReference>
<reference evidence="6" key="1">
    <citation type="submission" date="2022-12" db="EMBL/GenBank/DDBJ databases">
        <title>Draft genome assemblies for two species of Escallonia (Escalloniales).</title>
        <authorList>
            <person name="Chanderbali A."/>
            <person name="Dervinis C."/>
            <person name="Anghel I."/>
            <person name="Soltis D."/>
            <person name="Soltis P."/>
            <person name="Zapata F."/>
        </authorList>
    </citation>
    <scope>NUCLEOTIDE SEQUENCE</scope>
    <source>
        <strain evidence="6">UCBG64.0493</strain>
        <tissue evidence="6">Leaf</tissue>
    </source>
</reference>
<dbReference type="InterPro" id="IPR044861">
    <property type="entry name" value="IPNS-like_FE2OG_OXY"/>
</dbReference>
<evidence type="ECO:0000313" key="6">
    <source>
        <dbReference type="EMBL" id="KAK3019446.1"/>
    </source>
</evidence>
<dbReference type="PANTHER" id="PTHR47991">
    <property type="entry name" value="OXOGLUTARATE/IRON-DEPENDENT DIOXYGENASE"/>
    <property type="match status" value="1"/>
</dbReference>
<dbReference type="InterPro" id="IPR050295">
    <property type="entry name" value="Plant_2OG-oxidoreductases"/>
</dbReference>
<evidence type="ECO:0000259" key="5">
    <source>
        <dbReference type="PROSITE" id="PS51471"/>
    </source>
</evidence>
<comment type="similarity">
    <text evidence="1 4">Belongs to the iron/ascorbate-dependent oxidoreductase family.</text>
</comment>
<dbReference type="PROSITE" id="PS51471">
    <property type="entry name" value="FE2OG_OXY"/>
    <property type="match status" value="1"/>
</dbReference>
<name>A0AA88W1J2_9ASTE</name>
<comment type="caution">
    <text evidence="6">The sequence shown here is derived from an EMBL/GenBank/DDBJ whole genome shotgun (WGS) entry which is preliminary data.</text>
</comment>
<dbReference type="GO" id="GO:0016705">
    <property type="term" value="F:oxidoreductase activity, acting on paired donors, with incorporation or reduction of molecular oxygen"/>
    <property type="evidence" value="ECO:0007669"/>
    <property type="project" value="UniProtKB-ARBA"/>
</dbReference>
<proteinExistence type="inferred from homology"/>
<dbReference type="GO" id="GO:0046872">
    <property type="term" value="F:metal ion binding"/>
    <property type="evidence" value="ECO:0007669"/>
    <property type="project" value="UniProtKB-KW"/>
</dbReference>
<dbReference type="AlphaFoldDB" id="A0AA88W1J2"/>